<evidence type="ECO:0000256" key="3">
    <source>
        <dbReference type="ARBA" id="ARBA00022452"/>
    </source>
</evidence>
<evidence type="ECO:0000256" key="6">
    <source>
        <dbReference type="ARBA" id="ARBA00023065"/>
    </source>
</evidence>
<keyword evidence="9" id="KW-0998">Cell outer membrane</keyword>
<dbReference type="RefSeq" id="WP_115322888.1">
    <property type="nucleotide sequence ID" value="NZ_UGTV01000015.1"/>
</dbReference>
<dbReference type="SUPFAM" id="SSF56935">
    <property type="entry name" value="Porins"/>
    <property type="match status" value="1"/>
</dbReference>
<evidence type="ECO:0000256" key="10">
    <source>
        <dbReference type="SAM" id="SignalP"/>
    </source>
</evidence>
<dbReference type="PANTHER" id="PTHR34501">
    <property type="entry name" value="PROTEIN YDDL-RELATED"/>
    <property type="match status" value="1"/>
</dbReference>
<dbReference type="GO" id="GO:0015288">
    <property type="term" value="F:porin activity"/>
    <property type="evidence" value="ECO:0007669"/>
    <property type="project" value="UniProtKB-KW"/>
</dbReference>
<reference evidence="12 13" key="1">
    <citation type="submission" date="2018-06" db="EMBL/GenBank/DDBJ databases">
        <authorList>
            <consortium name="Pathogen Informatics"/>
            <person name="Doyle S."/>
        </authorList>
    </citation>
    <scope>NUCLEOTIDE SEQUENCE [LARGE SCALE GENOMIC DNA]</scope>
    <source>
        <strain evidence="12 13">NCTC11621</strain>
    </source>
</reference>
<proteinExistence type="predicted"/>
<evidence type="ECO:0000256" key="1">
    <source>
        <dbReference type="ARBA" id="ARBA00004571"/>
    </source>
</evidence>
<keyword evidence="5 10" id="KW-0732">Signal</keyword>
<evidence type="ECO:0000256" key="5">
    <source>
        <dbReference type="ARBA" id="ARBA00022729"/>
    </source>
</evidence>
<dbReference type="CDD" id="cd00342">
    <property type="entry name" value="gram_neg_porins"/>
    <property type="match status" value="1"/>
</dbReference>
<accession>A0A379EUK0</accession>
<name>A0A379EUK0_9PAST</name>
<sequence>MKKANIALIVSALATASANAATVFNQDGTTVDVSGSVRLLLQKETDKRTDLKDTGSRVTFNAQHNLAHGLNALAQAQLRFSDVGIGDQMKVARLFAGFDYEKVGTLTFGKQLTIGDDIGLSDYTYDLGGVNQLITSGDKVIHFKSADFNGFRFGADYIFDESPNKREITGEKNINNYGYVFGALYNNTIGDFGIGLAVGYSSKKIGNSMLAVNERTWTAGGELSYKQFAIAVDYSRAKSGNFATMTWRDQKHPSGNQKDDVFKRIREIELGLKYQFIPQSKIYADAIWGKAVSTNERTVRLRAYIMGVDYQLHKNVLAYLEGGTFKFKPQDALDPIVKDKKVGVGLRVFF</sequence>
<evidence type="ECO:0000256" key="8">
    <source>
        <dbReference type="ARBA" id="ARBA00023136"/>
    </source>
</evidence>
<dbReference type="GO" id="GO:0006811">
    <property type="term" value="P:monoatomic ion transport"/>
    <property type="evidence" value="ECO:0007669"/>
    <property type="project" value="UniProtKB-KW"/>
</dbReference>
<dbReference type="GO" id="GO:0009279">
    <property type="term" value="C:cell outer membrane"/>
    <property type="evidence" value="ECO:0007669"/>
    <property type="project" value="UniProtKB-SubCell"/>
</dbReference>
<evidence type="ECO:0000256" key="4">
    <source>
        <dbReference type="ARBA" id="ARBA00022692"/>
    </source>
</evidence>
<evidence type="ECO:0000313" key="13">
    <source>
        <dbReference type="Proteomes" id="UP000254704"/>
    </source>
</evidence>
<evidence type="ECO:0000259" key="11">
    <source>
        <dbReference type="Pfam" id="PF13609"/>
    </source>
</evidence>
<dbReference type="InterPro" id="IPR033900">
    <property type="entry name" value="Gram_neg_porin_domain"/>
</dbReference>
<feature type="chain" id="PRO_5016582004" evidence="10">
    <location>
        <begin position="21"/>
        <end position="350"/>
    </location>
</feature>
<keyword evidence="8" id="KW-0472">Membrane</keyword>
<protein>
    <submittedName>
        <fullName evidence="12">Major outer membrane protein OmpH-2</fullName>
    </submittedName>
</protein>
<dbReference type="InterPro" id="IPR050298">
    <property type="entry name" value="Gram-neg_bact_OMP"/>
</dbReference>
<keyword evidence="4" id="KW-0812">Transmembrane</keyword>
<dbReference type="InterPro" id="IPR023614">
    <property type="entry name" value="Porin_dom_sf"/>
</dbReference>
<evidence type="ECO:0000256" key="9">
    <source>
        <dbReference type="ARBA" id="ARBA00023237"/>
    </source>
</evidence>
<dbReference type="AlphaFoldDB" id="A0A379EUK0"/>
<dbReference type="EMBL" id="UGTV01000015">
    <property type="protein sequence ID" value="SUC10089.1"/>
    <property type="molecule type" value="Genomic_DNA"/>
</dbReference>
<dbReference type="Proteomes" id="UP000254704">
    <property type="component" value="Unassembled WGS sequence"/>
</dbReference>
<dbReference type="GO" id="GO:0046930">
    <property type="term" value="C:pore complex"/>
    <property type="evidence" value="ECO:0007669"/>
    <property type="project" value="UniProtKB-KW"/>
</dbReference>
<feature type="signal peptide" evidence="10">
    <location>
        <begin position="1"/>
        <end position="20"/>
    </location>
</feature>
<comment type="subcellular location">
    <subcellularLocation>
        <location evidence="1">Cell outer membrane</location>
        <topology evidence="1">Multi-pass membrane protein</topology>
    </subcellularLocation>
</comment>
<evidence type="ECO:0000256" key="7">
    <source>
        <dbReference type="ARBA" id="ARBA00023114"/>
    </source>
</evidence>
<evidence type="ECO:0000313" key="12">
    <source>
        <dbReference type="EMBL" id="SUC10089.1"/>
    </source>
</evidence>
<organism evidence="12 13">
    <name type="scientific">Pasteurella canis</name>
    <dbReference type="NCBI Taxonomy" id="753"/>
    <lineage>
        <taxon>Bacteria</taxon>
        <taxon>Pseudomonadati</taxon>
        <taxon>Pseudomonadota</taxon>
        <taxon>Gammaproteobacteria</taxon>
        <taxon>Pasteurellales</taxon>
        <taxon>Pasteurellaceae</taxon>
        <taxon>Pasteurella</taxon>
    </lineage>
</organism>
<evidence type="ECO:0000256" key="2">
    <source>
        <dbReference type="ARBA" id="ARBA00022448"/>
    </source>
</evidence>
<keyword evidence="6" id="KW-0406">Ion transport</keyword>
<dbReference type="Gene3D" id="2.40.160.10">
    <property type="entry name" value="Porin"/>
    <property type="match status" value="1"/>
</dbReference>
<gene>
    <name evidence="12" type="primary">ompH2</name>
    <name evidence="12" type="ORF">NCTC11621_01131</name>
</gene>
<dbReference type="PANTHER" id="PTHR34501:SF2">
    <property type="entry name" value="OUTER MEMBRANE PORIN F-RELATED"/>
    <property type="match status" value="1"/>
</dbReference>
<keyword evidence="7" id="KW-0626">Porin</keyword>
<feature type="domain" description="Porin" evidence="11">
    <location>
        <begin position="7"/>
        <end position="328"/>
    </location>
</feature>
<dbReference type="Pfam" id="PF13609">
    <property type="entry name" value="Porin_4"/>
    <property type="match status" value="1"/>
</dbReference>
<keyword evidence="2" id="KW-0813">Transport</keyword>
<keyword evidence="3" id="KW-1134">Transmembrane beta strand</keyword>